<feature type="transmembrane region" description="Helical" evidence="1">
    <location>
        <begin position="179"/>
        <end position="198"/>
    </location>
</feature>
<dbReference type="Proteomes" id="UP000672602">
    <property type="component" value="Unassembled WGS sequence"/>
</dbReference>
<keyword evidence="2" id="KW-0732">Signal</keyword>
<evidence type="ECO:0000313" key="3">
    <source>
        <dbReference type="EMBL" id="MBP5858662.1"/>
    </source>
</evidence>
<dbReference type="EMBL" id="JAGMWN010000010">
    <property type="protein sequence ID" value="MBP5858662.1"/>
    <property type="molecule type" value="Genomic_DNA"/>
</dbReference>
<comment type="caution">
    <text evidence="3">The sequence shown here is derived from an EMBL/GenBank/DDBJ whole genome shotgun (WGS) entry which is preliminary data.</text>
</comment>
<feature type="transmembrane region" description="Helical" evidence="1">
    <location>
        <begin position="269"/>
        <end position="297"/>
    </location>
</feature>
<evidence type="ECO:0000256" key="2">
    <source>
        <dbReference type="SAM" id="SignalP"/>
    </source>
</evidence>
<keyword evidence="4" id="KW-1185">Reference proteome</keyword>
<organism evidence="3 4">
    <name type="scientific">Marivibrio halodurans</name>
    <dbReference type="NCBI Taxonomy" id="2039722"/>
    <lineage>
        <taxon>Bacteria</taxon>
        <taxon>Pseudomonadati</taxon>
        <taxon>Pseudomonadota</taxon>
        <taxon>Alphaproteobacteria</taxon>
        <taxon>Rhodospirillales</taxon>
        <taxon>Rhodospirillaceae</taxon>
        <taxon>Marivibrio</taxon>
    </lineage>
</organism>
<feature type="transmembrane region" description="Helical" evidence="1">
    <location>
        <begin position="477"/>
        <end position="495"/>
    </location>
</feature>
<reference evidence="3" key="1">
    <citation type="submission" date="2021-04" db="EMBL/GenBank/DDBJ databases">
        <authorList>
            <person name="Zhang D.-C."/>
        </authorList>
    </citation>
    <scope>NUCLEOTIDE SEQUENCE</scope>
    <source>
        <strain evidence="3">CGMCC 1.15697</strain>
    </source>
</reference>
<feature type="transmembrane region" description="Helical" evidence="1">
    <location>
        <begin position="329"/>
        <end position="348"/>
    </location>
</feature>
<feature type="transmembrane region" description="Helical" evidence="1">
    <location>
        <begin position="92"/>
        <end position="110"/>
    </location>
</feature>
<feature type="transmembrane region" description="Helical" evidence="1">
    <location>
        <begin position="210"/>
        <end position="228"/>
    </location>
</feature>
<dbReference type="RefSeq" id="WP_210683255.1">
    <property type="nucleotide sequence ID" value="NZ_JAGMWN010000010.1"/>
</dbReference>
<keyword evidence="1" id="KW-1133">Transmembrane helix</keyword>
<evidence type="ECO:0000313" key="4">
    <source>
        <dbReference type="Proteomes" id="UP000672602"/>
    </source>
</evidence>
<feature type="chain" id="PRO_5035198238" description="Fenitrothion hydrolase" evidence="2">
    <location>
        <begin position="28"/>
        <end position="500"/>
    </location>
</feature>
<proteinExistence type="predicted"/>
<feature type="transmembrane region" description="Helical" evidence="1">
    <location>
        <begin position="122"/>
        <end position="143"/>
    </location>
</feature>
<evidence type="ECO:0008006" key="5">
    <source>
        <dbReference type="Google" id="ProtNLM"/>
    </source>
</evidence>
<feature type="signal peptide" evidence="2">
    <location>
        <begin position="1"/>
        <end position="27"/>
    </location>
</feature>
<gene>
    <name evidence="3" type="ORF">KAJ83_16705</name>
</gene>
<name>A0A8J7S1K2_9PROT</name>
<keyword evidence="1" id="KW-0812">Transmembrane</keyword>
<keyword evidence="1" id="KW-0472">Membrane</keyword>
<evidence type="ECO:0000256" key="1">
    <source>
        <dbReference type="SAM" id="Phobius"/>
    </source>
</evidence>
<dbReference type="AlphaFoldDB" id="A0A8J7S1K2"/>
<feature type="transmembrane region" description="Helical" evidence="1">
    <location>
        <begin position="360"/>
        <end position="378"/>
    </location>
</feature>
<protein>
    <recommendedName>
        <fullName evidence="5">Fenitrothion hydrolase</fullName>
    </recommendedName>
</protein>
<sequence>MNVRISLPLCFPIAAAGLSLGAGAAHAHTSERGLVMLLPTDYYLAGGALAVAVSFAVLALAPMGRGEWRVAAREGAAAREAGDGQSARGPAWASWLGFLLFAALVVSGFVGSRDPLGNPLSLGIWTGLWVMVVLAHAVLGDLWRAINPWSGPVRLLSRLTAPLVVRLFPGRGTVPPFRLPARIGHGAAIAQFLAFAWFELIDPAPDDPARLAVAAGVYWLVNALAMLLFGEGEWRRRGEIFSVFFGFIALLAPVRWVEGGGRPRPRLRWPGAGVLAAPAPSVSAACFIVLALATVSFDGASRTFWYLDLIGVNPLEFPGRTAVMAENTIGLLAAALLLGAVYFGAVALGRRLAGTGTVPAAAMLVTTLLPISLAYHFSHYLTQLLVNGQYMLATLGDPLGRGANWLGYTERQVTTSFLNDYHAVEWIWNAQAGAIVLGHVWAVWLAHVMVGRALVGGALPAGGAAPPDRMRATLAELPLAVLMIGYTVFGLWLLSSPTGA</sequence>
<accession>A0A8J7S1K2</accession>
<feature type="transmembrane region" description="Helical" evidence="1">
    <location>
        <begin position="240"/>
        <end position="257"/>
    </location>
</feature>
<feature type="transmembrane region" description="Helical" evidence="1">
    <location>
        <begin position="43"/>
        <end position="63"/>
    </location>
</feature>